<dbReference type="InterPro" id="IPR018637">
    <property type="entry name" value="DUF2059"/>
</dbReference>
<name>A0A4R5PK89_9HYPH</name>
<keyword evidence="1" id="KW-0732">Signal</keyword>
<dbReference type="Pfam" id="PF09832">
    <property type="entry name" value="DUF2059"/>
    <property type="match status" value="1"/>
</dbReference>
<dbReference type="RefSeq" id="WP_133284716.1">
    <property type="nucleotide sequence ID" value="NZ_SMSI01000002.1"/>
</dbReference>
<dbReference type="EMBL" id="SMSI01000002">
    <property type="protein sequence ID" value="TDH36015.1"/>
    <property type="molecule type" value="Genomic_DNA"/>
</dbReference>
<keyword evidence="4" id="KW-1185">Reference proteome</keyword>
<proteinExistence type="predicted"/>
<comment type="caution">
    <text evidence="3">The sequence shown here is derived from an EMBL/GenBank/DDBJ whole genome shotgun (WGS) entry which is preliminary data.</text>
</comment>
<feature type="domain" description="DUF2059" evidence="2">
    <location>
        <begin position="95"/>
        <end position="152"/>
    </location>
</feature>
<dbReference type="AlphaFoldDB" id="A0A4R5PK89"/>
<feature type="signal peptide" evidence="1">
    <location>
        <begin position="1"/>
        <end position="28"/>
    </location>
</feature>
<evidence type="ECO:0000259" key="2">
    <source>
        <dbReference type="Pfam" id="PF09832"/>
    </source>
</evidence>
<accession>A0A4R5PK89</accession>
<evidence type="ECO:0000313" key="3">
    <source>
        <dbReference type="EMBL" id="TDH36015.1"/>
    </source>
</evidence>
<sequence length="179" mass="19284">MSIIMRVKTGCAGLMIAAVMTAGAPAFAQEPSESHLAAARQAITALHATDEFDAILLNAALQLKGSLIQATPDIQPEIDQTVDEVAISLASRRGDLEKEAAAIYAKTFTEEELTSIADFYKSGAGLKLLENGPLVTRELLKAAEIWSNGIQRDMAQQVATKLHEQLGDRPKLEMEPKPE</sequence>
<organism evidence="3 4">
    <name type="scientific">Pseudohoeflea suaedae</name>
    <dbReference type="NCBI Taxonomy" id="877384"/>
    <lineage>
        <taxon>Bacteria</taxon>
        <taxon>Pseudomonadati</taxon>
        <taxon>Pseudomonadota</taxon>
        <taxon>Alphaproteobacteria</taxon>
        <taxon>Hyphomicrobiales</taxon>
        <taxon>Rhizobiaceae</taxon>
        <taxon>Pseudohoeflea</taxon>
    </lineage>
</organism>
<gene>
    <name evidence="3" type="ORF">E2A64_11990</name>
</gene>
<dbReference type="Proteomes" id="UP000295131">
    <property type="component" value="Unassembled WGS sequence"/>
</dbReference>
<reference evidence="3 4" key="1">
    <citation type="journal article" date="2013" name="Int. J. Syst. Evol. Microbiol.">
        <title>Hoeflea suaedae sp. nov., an endophytic bacterium isolated from the root of the halophyte Suaeda maritima.</title>
        <authorList>
            <person name="Chung E.J."/>
            <person name="Park J.A."/>
            <person name="Pramanik P."/>
            <person name="Bibi F."/>
            <person name="Jeon C.O."/>
            <person name="Chung Y.R."/>
        </authorList>
    </citation>
    <scope>NUCLEOTIDE SEQUENCE [LARGE SCALE GENOMIC DNA]</scope>
    <source>
        <strain evidence="3 4">YC6898</strain>
    </source>
</reference>
<protein>
    <submittedName>
        <fullName evidence="3">DUF2059 domain-containing protein</fullName>
    </submittedName>
</protein>
<evidence type="ECO:0000256" key="1">
    <source>
        <dbReference type="SAM" id="SignalP"/>
    </source>
</evidence>
<dbReference type="OrthoDB" id="5510290at2"/>
<evidence type="ECO:0000313" key="4">
    <source>
        <dbReference type="Proteomes" id="UP000295131"/>
    </source>
</evidence>
<feature type="chain" id="PRO_5020876518" evidence="1">
    <location>
        <begin position="29"/>
        <end position="179"/>
    </location>
</feature>